<dbReference type="PANTHER" id="PTHR46177">
    <property type="entry name" value="INTEGRASE CATALYTIC DOMAIN-CONTAINING PROTEIN"/>
    <property type="match status" value="1"/>
</dbReference>
<organism evidence="2">
    <name type="scientific">Amphimedon queenslandica</name>
    <name type="common">Sponge</name>
    <dbReference type="NCBI Taxonomy" id="400682"/>
    <lineage>
        <taxon>Eukaryota</taxon>
        <taxon>Metazoa</taxon>
        <taxon>Porifera</taxon>
        <taxon>Demospongiae</taxon>
        <taxon>Heteroscleromorpha</taxon>
        <taxon>Haplosclerida</taxon>
        <taxon>Niphatidae</taxon>
        <taxon>Amphimedon</taxon>
    </lineage>
</organism>
<reference evidence="2" key="1">
    <citation type="submission" date="2017-05" db="UniProtKB">
        <authorList>
            <consortium name="EnsemblMetazoa"/>
        </authorList>
    </citation>
    <scope>IDENTIFICATION</scope>
</reference>
<evidence type="ECO:0000313" key="2">
    <source>
        <dbReference type="EnsemblMetazoa" id="Aqu2.1.21602_001"/>
    </source>
</evidence>
<dbReference type="Pfam" id="PF24764">
    <property type="entry name" value="rva_4"/>
    <property type="match status" value="1"/>
</dbReference>
<dbReference type="STRING" id="400682.A0A1X7U275"/>
<dbReference type="EnsemblMetazoa" id="Aqu2.1.21602_001">
    <property type="protein sequence ID" value="Aqu2.1.21602_001"/>
    <property type="gene ID" value="Aqu2.1.21602"/>
</dbReference>
<name>A0A1X7U275_AMPQE</name>
<proteinExistence type="predicted"/>
<dbReference type="AlphaFoldDB" id="A0A1X7U275"/>
<dbReference type="PANTHER" id="PTHR46177:SF1">
    <property type="entry name" value="INTEGRASE CATALYTIC DOMAIN-CONTAINING PROTEIN"/>
    <property type="match status" value="1"/>
</dbReference>
<feature type="domain" description="Integrase core" evidence="1">
    <location>
        <begin position="6"/>
        <end position="94"/>
    </location>
</feature>
<dbReference type="OrthoDB" id="7689536at2759"/>
<evidence type="ECO:0000259" key="1">
    <source>
        <dbReference type="Pfam" id="PF24764"/>
    </source>
</evidence>
<dbReference type="InParanoid" id="A0A1X7U275"/>
<protein>
    <recommendedName>
        <fullName evidence="1">Integrase core domain-containing protein</fullName>
    </recommendedName>
</protein>
<dbReference type="InterPro" id="IPR058913">
    <property type="entry name" value="Integrase_dom_put"/>
</dbReference>
<accession>A0A1X7U275</accession>
<sequence>MDYTRLTGPNFLWHLDKYDKLTPYGIVIHGCIDGYSRKILWWKVGSANNDPHIIGHYYIEAVKSIKNCLSILWSDLGTENSIVSIIQPVLRHHDSESLAGAKNFLY</sequence>